<dbReference type="Gene3D" id="3.20.20.190">
    <property type="entry name" value="Phosphatidylinositol (PI) phosphodiesterase"/>
    <property type="match status" value="1"/>
</dbReference>
<dbReference type="GO" id="GO:0006629">
    <property type="term" value="P:lipid metabolic process"/>
    <property type="evidence" value="ECO:0007669"/>
    <property type="project" value="InterPro"/>
</dbReference>
<evidence type="ECO:0000313" key="2">
    <source>
        <dbReference type="Proteomes" id="UP000501090"/>
    </source>
</evidence>
<dbReference type="InterPro" id="IPR017946">
    <property type="entry name" value="PLC-like_Pdiesterase_TIM-brl"/>
</dbReference>
<accession>A0A6M9PD10</accession>
<sequence>MKIIAHRGLWFKPDEKNTLVAFERALQNGFGIETDFRDRNGELVISHDPAAADSIEANVFFELCNQYPDADPHAINIKSDGLQKLLAPHLLAWSPDRYFVFDMSVPDSLGYLKQNMNTFTRVSEYESYQDFDGKTTGVWLDGFGGEWFGAEQIDHYLALGNSVAIVSPELHGRDHESLWAKIKSLYTSNMSLMLCTDLPLEAKKYFS</sequence>
<dbReference type="SUPFAM" id="SSF51695">
    <property type="entry name" value="PLC-like phosphodiesterases"/>
    <property type="match status" value="1"/>
</dbReference>
<dbReference type="AlphaFoldDB" id="A0A6M9PD10"/>
<dbReference type="Proteomes" id="UP000501090">
    <property type="component" value="Chromosome"/>
</dbReference>
<proteinExistence type="predicted"/>
<keyword evidence="2" id="KW-1185">Reference proteome</keyword>
<evidence type="ECO:0008006" key="3">
    <source>
        <dbReference type="Google" id="ProtNLM"/>
    </source>
</evidence>
<gene>
    <name evidence="1" type="ORF">DN92_01575</name>
</gene>
<protein>
    <recommendedName>
        <fullName evidence="3">GP-PDE domain-containing protein</fullName>
    </recommendedName>
</protein>
<name>A0A6M9PD10_9BURK</name>
<dbReference type="KEGG" id="pard:DN92_01575"/>
<dbReference type="GO" id="GO:0008081">
    <property type="term" value="F:phosphoric diester hydrolase activity"/>
    <property type="evidence" value="ECO:0007669"/>
    <property type="project" value="InterPro"/>
</dbReference>
<organism evidence="1 2">
    <name type="scientific">Polynucleobacter arcticus</name>
    <dbReference type="NCBI Taxonomy" id="1743165"/>
    <lineage>
        <taxon>Bacteria</taxon>
        <taxon>Pseudomonadati</taxon>
        <taxon>Pseudomonadota</taxon>
        <taxon>Betaproteobacteria</taxon>
        <taxon>Burkholderiales</taxon>
        <taxon>Burkholderiaceae</taxon>
        <taxon>Polynucleobacter</taxon>
    </lineage>
</organism>
<dbReference type="EMBL" id="CP028940">
    <property type="protein sequence ID" value="QKM59834.1"/>
    <property type="molecule type" value="Genomic_DNA"/>
</dbReference>
<reference evidence="1 2" key="1">
    <citation type="submission" date="2018-04" db="EMBL/GenBank/DDBJ databases">
        <title>Polynucleobacter sp. UK-Long2-W17 genome.</title>
        <authorList>
            <person name="Hahn M.W."/>
        </authorList>
    </citation>
    <scope>NUCLEOTIDE SEQUENCE [LARGE SCALE GENOMIC DNA]</scope>
    <source>
        <strain evidence="1 2">UK-Long2-W17</strain>
    </source>
</reference>
<evidence type="ECO:0000313" key="1">
    <source>
        <dbReference type="EMBL" id="QKM59834.1"/>
    </source>
</evidence>
<dbReference type="RefSeq" id="WP_173959604.1">
    <property type="nucleotide sequence ID" value="NZ_CBCSCC010000006.1"/>
</dbReference>